<dbReference type="AlphaFoldDB" id="A0A810QJ11"/>
<dbReference type="InterPro" id="IPR050833">
    <property type="entry name" value="Poly_Biosynth_Transport"/>
</dbReference>
<keyword evidence="4 6" id="KW-1133">Transmembrane helix</keyword>
<feature type="transmembrane region" description="Helical" evidence="6">
    <location>
        <begin position="233"/>
        <end position="253"/>
    </location>
</feature>
<feature type="transmembrane region" description="Helical" evidence="6">
    <location>
        <begin position="128"/>
        <end position="145"/>
    </location>
</feature>
<dbReference type="Pfam" id="PF01943">
    <property type="entry name" value="Polysacc_synt"/>
    <property type="match status" value="1"/>
</dbReference>
<evidence type="ECO:0000256" key="1">
    <source>
        <dbReference type="ARBA" id="ARBA00004651"/>
    </source>
</evidence>
<feature type="transmembrane region" description="Helical" evidence="6">
    <location>
        <begin position="52"/>
        <end position="69"/>
    </location>
</feature>
<feature type="transmembrane region" description="Helical" evidence="6">
    <location>
        <begin position="456"/>
        <end position="477"/>
    </location>
</feature>
<evidence type="ECO:0000313" key="7">
    <source>
        <dbReference type="EMBL" id="BCK84433.1"/>
    </source>
</evidence>
<accession>A0A810QJ11</accession>
<dbReference type="RefSeq" id="WP_187031443.1">
    <property type="nucleotide sequence ID" value="NZ_AP023420.1"/>
</dbReference>
<keyword evidence="3 6" id="KW-0812">Transmembrane</keyword>
<dbReference type="Proteomes" id="UP000679848">
    <property type="component" value="Chromosome"/>
</dbReference>
<dbReference type="CDD" id="cd13124">
    <property type="entry name" value="MATE_SpoVB_like"/>
    <property type="match status" value="1"/>
</dbReference>
<comment type="subcellular location">
    <subcellularLocation>
        <location evidence="1">Cell membrane</location>
        <topology evidence="1">Multi-pass membrane protein</topology>
    </subcellularLocation>
</comment>
<dbReference type="EMBL" id="AP023420">
    <property type="protein sequence ID" value="BCK84433.1"/>
    <property type="molecule type" value="Genomic_DNA"/>
</dbReference>
<keyword evidence="2" id="KW-1003">Cell membrane</keyword>
<evidence type="ECO:0000256" key="2">
    <source>
        <dbReference type="ARBA" id="ARBA00022475"/>
    </source>
</evidence>
<feature type="transmembrane region" description="Helical" evidence="6">
    <location>
        <begin position="489"/>
        <end position="513"/>
    </location>
</feature>
<evidence type="ECO:0000313" key="8">
    <source>
        <dbReference type="Proteomes" id="UP000679848"/>
    </source>
</evidence>
<feature type="transmembrane region" description="Helical" evidence="6">
    <location>
        <begin position="323"/>
        <end position="343"/>
    </location>
</feature>
<protein>
    <submittedName>
        <fullName evidence="7">Sporulation protein SpoVB</fullName>
    </submittedName>
</protein>
<dbReference type="PANTHER" id="PTHR30250">
    <property type="entry name" value="PST FAMILY PREDICTED COLANIC ACID TRANSPORTER"/>
    <property type="match status" value="1"/>
</dbReference>
<feature type="transmembrane region" description="Helical" evidence="6">
    <location>
        <begin position="190"/>
        <end position="212"/>
    </location>
</feature>
<organism evidence="7 8">
    <name type="scientific">Pusillibacter faecalis</name>
    <dbReference type="NCBI Taxonomy" id="2714358"/>
    <lineage>
        <taxon>Bacteria</taxon>
        <taxon>Bacillati</taxon>
        <taxon>Bacillota</taxon>
        <taxon>Clostridia</taxon>
        <taxon>Eubacteriales</taxon>
        <taxon>Oscillospiraceae</taxon>
        <taxon>Pusillibacter</taxon>
    </lineage>
</organism>
<keyword evidence="5 6" id="KW-0472">Membrane</keyword>
<evidence type="ECO:0000256" key="4">
    <source>
        <dbReference type="ARBA" id="ARBA00022989"/>
    </source>
</evidence>
<feature type="transmembrane region" description="Helical" evidence="6">
    <location>
        <begin position="90"/>
        <end position="108"/>
    </location>
</feature>
<evidence type="ECO:0000256" key="6">
    <source>
        <dbReference type="SAM" id="Phobius"/>
    </source>
</evidence>
<reference evidence="7" key="1">
    <citation type="submission" date="2020-09" db="EMBL/GenBank/DDBJ databases">
        <title>New species isolated from human feces.</title>
        <authorList>
            <person name="Kitahara M."/>
            <person name="Shigeno Y."/>
            <person name="Shime M."/>
            <person name="Matsumoto Y."/>
            <person name="Nakamura S."/>
            <person name="Motooka D."/>
            <person name="Fukuoka S."/>
            <person name="Nishikawa H."/>
            <person name="Benno Y."/>
        </authorList>
    </citation>
    <scope>NUCLEOTIDE SEQUENCE</scope>
    <source>
        <strain evidence="7">MM59</strain>
    </source>
</reference>
<proteinExistence type="predicted"/>
<dbReference type="GO" id="GO:0005886">
    <property type="term" value="C:plasma membrane"/>
    <property type="evidence" value="ECO:0007669"/>
    <property type="project" value="UniProtKB-SubCell"/>
</dbReference>
<feature type="transmembrane region" description="Helical" evidence="6">
    <location>
        <begin position="157"/>
        <end position="178"/>
    </location>
</feature>
<dbReference type="InterPro" id="IPR002797">
    <property type="entry name" value="Polysacc_synth"/>
</dbReference>
<keyword evidence="8" id="KW-1185">Reference proteome</keyword>
<feature type="transmembrane region" description="Helical" evidence="6">
    <location>
        <begin position="425"/>
        <end position="444"/>
    </location>
</feature>
<feature type="transmembrane region" description="Helical" evidence="6">
    <location>
        <begin position="363"/>
        <end position="381"/>
    </location>
</feature>
<dbReference type="InterPro" id="IPR024923">
    <property type="entry name" value="PG_synth_SpoVB"/>
</dbReference>
<evidence type="ECO:0000256" key="3">
    <source>
        <dbReference type="ARBA" id="ARBA00022692"/>
    </source>
</evidence>
<feature type="transmembrane region" description="Helical" evidence="6">
    <location>
        <begin position="393"/>
        <end position="413"/>
    </location>
</feature>
<evidence type="ECO:0000256" key="5">
    <source>
        <dbReference type="ARBA" id="ARBA00023136"/>
    </source>
</evidence>
<dbReference type="PANTHER" id="PTHR30250:SF21">
    <property type="entry name" value="LIPID II FLIPPASE MURJ"/>
    <property type="match status" value="1"/>
</dbReference>
<dbReference type="KEGG" id="pfaa:MM59RIKEN_17520"/>
<gene>
    <name evidence="7" type="ORF">MM59RIKEN_17520</name>
</gene>
<feature type="transmembrane region" description="Helical" evidence="6">
    <location>
        <begin position="293"/>
        <end position="311"/>
    </location>
</feature>
<name>A0A810QJ11_9FIRM</name>
<dbReference type="PIRSF" id="PIRSF038958">
    <property type="entry name" value="PG_synth_SpoVB"/>
    <property type="match status" value="1"/>
</dbReference>
<sequence>MSNPKKQSFLGGAAILAAAVAIVKLIGAAYKLPLNNILGDVGMSYWDTAYKIYNFLLTFSTAGLPLAISKLTSEAYTQGRENEKRKIFRTAIWLFFALGLVGSLLMFFQADLLVGFLRNENAMRPVQALAPAVFCVCILACMRGYTQGQGNMTPTAVSQVLEALCKVGIGLPLAWYLLNIGRNMDVGAAGAILGVTIGTVVSMLFLCIYLFTHRDHRKSLDVPSSGGTLVKRILAIGVPITLGNSAMSIISILDTKIVLGRLQDGLSLAPTAANALNGQYTTGMVMPNMVASFVYPVTMSLLPFAAAALARNDTREADRTISTAFRLLALLALPAGIGLSVLATPIEKLVLPSQQELAVAAGPHLQILGIATIFICLMVLTNAILQTYGKEKIPIFTVIAGGVVKIILNYILVGNPEINIHGAPISTLCCYMVIAGLNLFFVWVYSPQKPRYMQLFAKPVLASVLMGGAAWAVYGFLNRMLESGHSAYGANAIATLGAILIGVIVYFILVIALRILRAEDVKSIPHGAKLIKLLHLK</sequence>